<reference evidence="1" key="1">
    <citation type="submission" date="2022-06" db="EMBL/GenBank/DDBJ databases">
        <title>Solitalea sp. MAHUQ-68 isolated from rhizospheric soil.</title>
        <authorList>
            <person name="Huq M.A."/>
        </authorList>
    </citation>
    <scope>NUCLEOTIDE SEQUENCE</scope>
    <source>
        <strain evidence="1">MAHUQ-68</strain>
    </source>
</reference>
<name>A0A9X2F463_9SPHI</name>
<evidence type="ECO:0000313" key="2">
    <source>
        <dbReference type="Proteomes" id="UP001155182"/>
    </source>
</evidence>
<keyword evidence="2" id="KW-1185">Reference proteome</keyword>
<dbReference type="EMBL" id="JAMWYS010000050">
    <property type="protein sequence ID" value="MCO4293976.1"/>
    <property type="molecule type" value="Genomic_DNA"/>
</dbReference>
<gene>
    <name evidence="1" type="ORF">NF867_14010</name>
</gene>
<accession>A0A9X2F463</accession>
<evidence type="ECO:0000313" key="1">
    <source>
        <dbReference type="EMBL" id="MCO4293976.1"/>
    </source>
</evidence>
<protein>
    <recommendedName>
        <fullName evidence="3">DUF922 domain-containing protein</fullName>
    </recommendedName>
</protein>
<sequence length="192" mass="22347">MNRIQLLLVSIWLLSIVTKTTFAQDKYVLKIVEIVKPYSNASDTIYHTTSTSLKWKDFAANPNENFPFAAMTNSGFGYKWSSLSDENRTVITVIISTYFIKSKSWVKANAKGAYELSHEQLHFDITKRQSEHFKNQLASLSLDENYAQSIHQLYLKYYAELKALQTQYDEETDHGLRKDEQALWQRKFNSIN</sequence>
<dbReference type="AlphaFoldDB" id="A0A9X2F463"/>
<proteinExistence type="predicted"/>
<organism evidence="1 2">
    <name type="scientific">Solitalea agri</name>
    <dbReference type="NCBI Taxonomy" id="2953739"/>
    <lineage>
        <taxon>Bacteria</taxon>
        <taxon>Pseudomonadati</taxon>
        <taxon>Bacteroidota</taxon>
        <taxon>Sphingobacteriia</taxon>
        <taxon>Sphingobacteriales</taxon>
        <taxon>Sphingobacteriaceae</taxon>
        <taxon>Solitalea</taxon>
    </lineage>
</organism>
<evidence type="ECO:0008006" key="3">
    <source>
        <dbReference type="Google" id="ProtNLM"/>
    </source>
</evidence>
<comment type="caution">
    <text evidence="1">The sequence shown here is derived from an EMBL/GenBank/DDBJ whole genome shotgun (WGS) entry which is preliminary data.</text>
</comment>
<dbReference type="RefSeq" id="WP_252588734.1">
    <property type="nucleotide sequence ID" value="NZ_JAMWYS010000050.1"/>
</dbReference>
<dbReference type="Proteomes" id="UP001155182">
    <property type="component" value="Unassembled WGS sequence"/>
</dbReference>